<dbReference type="Proteomes" id="UP000485058">
    <property type="component" value="Unassembled WGS sequence"/>
</dbReference>
<dbReference type="EMBL" id="BLLF01002968">
    <property type="protein sequence ID" value="GFH25945.1"/>
    <property type="molecule type" value="Genomic_DNA"/>
</dbReference>
<dbReference type="InterPro" id="IPR027417">
    <property type="entry name" value="P-loop_NTPase"/>
</dbReference>
<dbReference type="GO" id="GO:0005524">
    <property type="term" value="F:ATP binding"/>
    <property type="evidence" value="ECO:0007669"/>
    <property type="project" value="InterPro"/>
</dbReference>
<dbReference type="SUPFAM" id="SSF52540">
    <property type="entry name" value="P-loop containing nucleoside triphosphate hydrolases"/>
    <property type="match status" value="1"/>
</dbReference>
<comment type="caution">
    <text evidence="2">The sequence shown here is derived from an EMBL/GenBank/DDBJ whole genome shotgun (WGS) entry which is preliminary data.</text>
</comment>
<evidence type="ECO:0000313" key="3">
    <source>
        <dbReference type="Proteomes" id="UP000485058"/>
    </source>
</evidence>
<keyword evidence="3" id="KW-1185">Reference proteome</keyword>
<dbReference type="GO" id="GO:0016887">
    <property type="term" value="F:ATP hydrolysis activity"/>
    <property type="evidence" value="ECO:0007669"/>
    <property type="project" value="InterPro"/>
</dbReference>
<dbReference type="InterPro" id="IPR003439">
    <property type="entry name" value="ABC_transporter-like_ATP-bd"/>
</dbReference>
<gene>
    <name evidence="2" type="ORF">HaLaN_23999</name>
</gene>
<organism evidence="2 3">
    <name type="scientific">Haematococcus lacustris</name>
    <name type="common">Green alga</name>
    <name type="synonym">Haematococcus pluvialis</name>
    <dbReference type="NCBI Taxonomy" id="44745"/>
    <lineage>
        <taxon>Eukaryota</taxon>
        <taxon>Viridiplantae</taxon>
        <taxon>Chlorophyta</taxon>
        <taxon>core chlorophytes</taxon>
        <taxon>Chlorophyceae</taxon>
        <taxon>CS clade</taxon>
        <taxon>Chlamydomonadales</taxon>
        <taxon>Haematococcaceae</taxon>
        <taxon>Haematococcus</taxon>
    </lineage>
</organism>
<dbReference type="PANTHER" id="PTHR24221:SF654">
    <property type="entry name" value="ATP-BINDING CASSETTE SUB-FAMILY B MEMBER 6"/>
    <property type="match status" value="1"/>
</dbReference>
<dbReference type="AlphaFoldDB" id="A0A699ZVI9"/>
<protein>
    <recommendedName>
        <fullName evidence="1">ABC transporter domain-containing protein</fullName>
    </recommendedName>
</protein>
<evidence type="ECO:0000259" key="1">
    <source>
        <dbReference type="Pfam" id="PF00005"/>
    </source>
</evidence>
<sequence>MNTYGKYGKATQEEVQAAAEAANAHEFIQQLPDGYATVVGERGALLSGGQRQRIALLKDSPIIILDEATSALDSVRGPDKKPFTGEKGVA</sequence>
<dbReference type="Gene3D" id="3.40.50.300">
    <property type="entry name" value="P-loop containing nucleotide triphosphate hydrolases"/>
    <property type="match status" value="1"/>
</dbReference>
<dbReference type="InterPro" id="IPR039421">
    <property type="entry name" value="Type_1_exporter"/>
</dbReference>
<dbReference type="Pfam" id="PF00005">
    <property type="entry name" value="ABC_tran"/>
    <property type="match status" value="1"/>
</dbReference>
<reference evidence="2 3" key="1">
    <citation type="submission" date="2020-02" db="EMBL/GenBank/DDBJ databases">
        <title>Draft genome sequence of Haematococcus lacustris strain NIES-144.</title>
        <authorList>
            <person name="Morimoto D."/>
            <person name="Nakagawa S."/>
            <person name="Yoshida T."/>
            <person name="Sawayama S."/>
        </authorList>
    </citation>
    <scope>NUCLEOTIDE SEQUENCE [LARGE SCALE GENOMIC DNA]</scope>
    <source>
        <strain evidence="2 3">NIES-144</strain>
    </source>
</reference>
<accession>A0A699ZVI9</accession>
<feature type="domain" description="ABC transporter" evidence="1">
    <location>
        <begin position="15"/>
        <end position="70"/>
    </location>
</feature>
<proteinExistence type="predicted"/>
<name>A0A699ZVI9_HAELA</name>
<dbReference type="GO" id="GO:0042626">
    <property type="term" value="F:ATPase-coupled transmembrane transporter activity"/>
    <property type="evidence" value="ECO:0007669"/>
    <property type="project" value="TreeGrafter"/>
</dbReference>
<evidence type="ECO:0000313" key="2">
    <source>
        <dbReference type="EMBL" id="GFH25945.1"/>
    </source>
</evidence>
<dbReference type="PANTHER" id="PTHR24221">
    <property type="entry name" value="ATP-BINDING CASSETTE SUB-FAMILY B"/>
    <property type="match status" value="1"/>
</dbReference>